<dbReference type="AlphaFoldDB" id="A0A1F4U989"/>
<comment type="caution">
    <text evidence="7">The sequence shown here is derived from an EMBL/GenBank/DDBJ whole genome shotgun (WGS) entry which is preliminary data.</text>
</comment>
<evidence type="ECO:0008006" key="9">
    <source>
        <dbReference type="Google" id="ProtNLM"/>
    </source>
</evidence>
<evidence type="ECO:0000256" key="4">
    <source>
        <dbReference type="ARBA" id="ARBA00022679"/>
    </source>
</evidence>
<dbReference type="EMBL" id="MEUM01000106">
    <property type="protein sequence ID" value="OGC41447.1"/>
    <property type="molecule type" value="Genomic_DNA"/>
</dbReference>
<dbReference type="PANTHER" id="PTHR30606">
    <property type="entry name" value="LIPID A BIOSYNTHESIS LAUROYL ACYLTRANSFERASE"/>
    <property type="match status" value="1"/>
</dbReference>
<name>A0A1F4U989_UNCW3</name>
<keyword evidence="5" id="KW-0472">Membrane</keyword>
<keyword evidence="6" id="KW-0012">Acyltransferase</keyword>
<reference evidence="7 8" key="1">
    <citation type="journal article" date="2016" name="Nat. Commun.">
        <title>Thousands of microbial genomes shed light on interconnected biogeochemical processes in an aquifer system.</title>
        <authorList>
            <person name="Anantharaman K."/>
            <person name="Brown C.T."/>
            <person name="Hug L.A."/>
            <person name="Sharon I."/>
            <person name="Castelle C.J."/>
            <person name="Probst A.J."/>
            <person name="Thomas B.C."/>
            <person name="Singh A."/>
            <person name="Wilkins M.J."/>
            <person name="Karaoz U."/>
            <person name="Brodie E.L."/>
            <person name="Williams K.H."/>
            <person name="Hubbard S.S."/>
            <person name="Banfield J.F."/>
        </authorList>
    </citation>
    <scope>NUCLEOTIDE SEQUENCE [LARGE SCALE GENOMIC DNA]</scope>
</reference>
<accession>A0A1F4U989</accession>
<protein>
    <recommendedName>
        <fullName evidence="9">Lipid A biosynthesis acyltransferase</fullName>
    </recommendedName>
</protein>
<evidence type="ECO:0000256" key="1">
    <source>
        <dbReference type="ARBA" id="ARBA00004533"/>
    </source>
</evidence>
<gene>
    <name evidence="7" type="ORF">A2Y85_05845</name>
</gene>
<dbReference type="Proteomes" id="UP000177025">
    <property type="component" value="Unassembled WGS sequence"/>
</dbReference>
<dbReference type="InterPro" id="IPR004960">
    <property type="entry name" value="LipA_acyltrans"/>
</dbReference>
<evidence type="ECO:0000256" key="6">
    <source>
        <dbReference type="ARBA" id="ARBA00023315"/>
    </source>
</evidence>
<organism evidence="7 8">
    <name type="scientific">candidate division WOR-3 bacterium RBG_13_43_14</name>
    <dbReference type="NCBI Taxonomy" id="1802590"/>
    <lineage>
        <taxon>Bacteria</taxon>
        <taxon>Bacteria division WOR-3</taxon>
    </lineage>
</organism>
<keyword evidence="2" id="KW-1003">Cell membrane</keyword>
<dbReference type="GO" id="GO:0005886">
    <property type="term" value="C:plasma membrane"/>
    <property type="evidence" value="ECO:0007669"/>
    <property type="project" value="UniProtKB-SubCell"/>
</dbReference>
<proteinExistence type="predicted"/>
<sequence>MNIVVVLQRLGIIASTLAPRKFADTIARIIGLAFYFLSPKSRSYILDNLYHILRNDPRYDRRKEITKLTFINFALSMVDFFRLSYLSRDDFEVHCQGLEHIDGALALHRGCVLISLHIGNWDYGGAYLASRGVPIMALVQETDPTMFLLYTKHRERTGMKTYPVSKAPYAFIETIKKNKVLALLADRNVYGPGKMVEFLNGVRRIPRGLSDIIVKHNIPVVLCYVIMQKHGKRYGLFIQPVSYDRLDAESLEKKIIKVFEKIIRQYPDQWFVFHPEWIEDEGIHEKTKAFAENYN</sequence>
<dbReference type="GO" id="GO:0016746">
    <property type="term" value="F:acyltransferase activity"/>
    <property type="evidence" value="ECO:0007669"/>
    <property type="project" value="UniProtKB-KW"/>
</dbReference>
<evidence type="ECO:0000256" key="2">
    <source>
        <dbReference type="ARBA" id="ARBA00022475"/>
    </source>
</evidence>
<keyword evidence="3" id="KW-0997">Cell inner membrane</keyword>
<evidence type="ECO:0000313" key="8">
    <source>
        <dbReference type="Proteomes" id="UP000177025"/>
    </source>
</evidence>
<dbReference type="Pfam" id="PF03279">
    <property type="entry name" value="Lip_A_acyltrans"/>
    <property type="match status" value="1"/>
</dbReference>
<evidence type="ECO:0000256" key="3">
    <source>
        <dbReference type="ARBA" id="ARBA00022519"/>
    </source>
</evidence>
<evidence type="ECO:0000313" key="7">
    <source>
        <dbReference type="EMBL" id="OGC41447.1"/>
    </source>
</evidence>
<evidence type="ECO:0000256" key="5">
    <source>
        <dbReference type="ARBA" id="ARBA00023136"/>
    </source>
</evidence>
<keyword evidence="4" id="KW-0808">Transferase</keyword>
<comment type="subcellular location">
    <subcellularLocation>
        <location evidence="1">Cell inner membrane</location>
    </subcellularLocation>
</comment>
<dbReference type="GO" id="GO:0009247">
    <property type="term" value="P:glycolipid biosynthetic process"/>
    <property type="evidence" value="ECO:0007669"/>
    <property type="project" value="UniProtKB-ARBA"/>
</dbReference>
<dbReference type="PANTHER" id="PTHR30606:SF10">
    <property type="entry name" value="PHOSPHATIDYLINOSITOL MANNOSIDE ACYLTRANSFERASE"/>
    <property type="match status" value="1"/>
</dbReference>
<dbReference type="CDD" id="cd07984">
    <property type="entry name" value="LPLAT_LABLAT-like"/>
    <property type="match status" value="1"/>
</dbReference>